<name>A0ABY7WMV4_9SPHI</name>
<dbReference type="RefSeq" id="WP_274268368.1">
    <property type="nucleotide sequence ID" value="NZ_CP117880.1"/>
</dbReference>
<sequence length="566" mass="61800">MHNSPNLLLCFITGISLCLYTSCKSTVDEILPTENGAILNFNVTGIDEIVVNSMATFRANGSQIIQSNVRPETATPTPMQTLQSLENVDVFTSAALISEENRVSPAATSNNAVNGARSSVAPRASTAPMNSGIRYRIIIFNQDNTLVVNRVATAGTNPEIRVDGHRNYTWYALSVNETNAQVPDMNAAGIVAKAGLVNKDVLYASGNISTVDGDNYLQIVFRRLTARYRVKLDVRGLFGSVTGNTSLSLMKNANNTGLITMGDLDIRTAAFSSVERYPNTVVLNAQMSNVPNTPAGTTKYADFHTLDTDPITANNLKVRTNQLDISRDDNSIRSDTSPKTASYSNAYSPRIGATYELILGMVEQPVRVRNILWARTNLTYNSNSADPYRLKTSPGGSRSADRDTDYWNWMSATPTAASGNTDPCTLIYPNGTWRMPTSQEWQSLGTTPDERAHQAFFLWGAQFAYIWNLQNDSPNEAYDVNNLFIAFGGYRNTSGTLSAVPSGIATIGSGGCHYWSSTPVNNNQATAFTSSYSTAAFWFSWGNINYAAESKAEGRNIRCVRQVSYN</sequence>
<evidence type="ECO:0000313" key="1">
    <source>
        <dbReference type="EMBL" id="WDF69655.1"/>
    </source>
</evidence>
<gene>
    <name evidence="1" type="ORF">PQ465_04560</name>
</gene>
<evidence type="ECO:0008006" key="3">
    <source>
        <dbReference type="Google" id="ProtNLM"/>
    </source>
</evidence>
<proteinExistence type="predicted"/>
<reference evidence="1 2" key="1">
    <citation type="submission" date="2023-02" db="EMBL/GenBank/DDBJ databases">
        <title>Genome sequence of Sphingobacterium sp. KACC 22765.</title>
        <authorList>
            <person name="Kim S."/>
            <person name="Heo J."/>
            <person name="Kwon S.-W."/>
        </authorList>
    </citation>
    <scope>NUCLEOTIDE SEQUENCE [LARGE SCALE GENOMIC DNA]</scope>
    <source>
        <strain evidence="1 2">KACC 22765</strain>
    </source>
</reference>
<evidence type="ECO:0000313" key="2">
    <source>
        <dbReference type="Proteomes" id="UP001221558"/>
    </source>
</evidence>
<dbReference type="EMBL" id="CP117880">
    <property type="protein sequence ID" value="WDF69655.1"/>
    <property type="molecule type" value="Genomic_DNA"/>
</dbReference>
<dbReference type="Proteomes" id="UP001221558">
    <property type="component" value="Chromosome"/>
</dbReference>
<organism evidence="1 2">
    <name type="scientific">Sphingobacterium oryzagri</name>
    <dbReference type="NCBI Taxonomy" id="3025669"/>
    <lineage>
        <taxon>Bacteria</taxon>
        <taxon>Pseudomonadati</taxon>
        <taxon>Bacteroidota</taxon>
        <taxon>Sphingobacteriia</taxon>
        <taxon>Sphingobacteriales</taxon>
        <taxon>Sphingobacteriaceae</taxon>
        <taxon>Sphingobacterium</taxon>
    </lineage>
</organism>
<protein>
    <recommendedName>
        <fullName evidence="3">Fibrobacter succinogenes major paralogous domain-containing protein</fullName>
    </recommendedName>
</protein>
<keyword evidence="2" id="KW-1185">Reference proteome</keyword>
<accession>A0ABY7WMV4</accession>